<keyword evidence="3" id="KW-1185">Reference proteome</keyword>
<feature type="chain" id="PRO_5042977843" evidence="1">
    <location>
        <begin position="19"/>
        <end position="40"/>
    </location>
</feature>
<reference evidence="2 3" key="1">
    <citation type="submission" date="2024-02" db="EMBL/GenBank/DDBJ databases">
        <title>de novo genome assembly of Solanum bulbocastanum strain 11H21.</title>
        <authorList>
            <person name="Hosaka A.J."/>
        </authorList>
    </citation>
    <scope>NUCLEOTIDE SEQUENCE [LARGE SCALE GENOMIC DNA]</scope>
    <source>
        <tissue evidence="2">Young leaves</tissue>
    </source>
</reference>
<organism evidence="2 3">
    <name type="scientific">Solanum bulbocastanum</name>
    <name type="common">Wild potato</name>
    <dbReference type="NCBI Taxonomy" id="147425"/>
    <lineage>
        <taxon>Eukaryota</taxon>
        <taxon>Viridiplantae</taxon>
        <taxon>Streptophyta</taxon>
        <taxon>Embryophyta</taxon>
        <taxon>Tracheophyta</taxon>
        <taxon>Spermatophyta</taxon>
        <taxon>Magnoliopsida</taxon>
        <taxon>eudicotyledons</taxon>
        <taxon>Gunneridae</taxon>
        <taxon>Pentapetalae</taxon>
        <taxon>asterids</taxon>
        <taxon>lamiids</taxon>
        <taxon>Solanales</taxon>
        <taxon>Solanaceae</taxon>
        <taxon>Solanoideae</taxon>
        <taxon>Solaneae</taxon>
        <taxon>Solanum</taxon>
    </lineage>
</organism>
<dbReference type="Proteomes" id="UP001371456">
    <property type="component" value="Unassembled WGS sequence"/>
</dbReference>
<evidence type="ECO:0000256" key="1">
    <source>
        <dbReference type="SAM" id="SignalP"/>
    </source>
</evidence>
<protein>
    <submittedName>
        <fullName evidence="2">Uncharacterized protein</fullName>
    </submittedName>
</protein>
<name>A0AAN8SYL9_SOLBU</name>
<comment type="caution">
    <text evidence="2">The sequence shown here is derived from an EMBL/GenBank/DDBJ whole genome shotgun (WGS) entry which is preliminary data.</text>
</comment>
<keyword evidence="1" id="KW-0732">Signal</keyword>
<gene>
    <name evidence="2" type="ORF">RDI58_029937</name>
</gene>
<evidence type="ECO:0000313" key="3">
    <source>
        <dbReference type="Proteomes" id="UP001371456"/>
    </source>
</evidence>
<feature type="signal peptide" evidence="1">
    <location>
        <begin position="1"/>
        <end position="18"/>
    </location>
</feature>
<dbReference type="EMBL" id="JBANQN010000012">
    <property type="protein sequence ID" value="KAK6774698.1"/>
    <property type="molecule type" value="Genomic_DNA"/>
</dbReference>
<proteinExistence type="predicted"/>
<sequence>MYTPTYLCLWLWFLAVLSRFPARQRRTMRVLLETMQPKEV</sequence>
<accession>A0AAN8SYL9</accession>
<dbReference type="AlphaFoldDB" id="A0AAN8SYL9"/>
<evidence type="ECO:0000313" key="2">
    <source>
        <dbReference type="EMBL" id="KAK6774698.1"/>
    </source>
</evidence>